<dbReference type="AlphaFoldDB" id="A0A165MDN2"/>
<protein>
    <recommendedName>
        <fullName evidence="4">Aspartic peptidase DDI1-type domain-containing protein</fullName>
    </recommendedName>
</protein>
<gene>
    <name evidence="2" type="ORF">NEOLEDRAFT_1029161</name>
</gene>
<evidence type="ECO:0000313" key="3">
    <source>
        <dbReference type="Proteomes" id="UP000076761"/>
    </source>
</evidence>
<feature type="region of interest" description="Disordered" evidence="1">
    <location>
        <begin position="266"/>
        <end position="350"/>
    </location>
</feature>
<organism evidence="2 3">
    <name type="scientific">Neolentinus lepideus HHB14362 ss-1</name>
    <dbReference type="NCBI Taxonomy" id="1314782"/>
    <lineage>
        <taxon>Eukaryota</taxon>
        <taxon>Fungi</taxon>
        <taxon>Dikarya</taxon>
        <taxon>Basidiomycota</taxon>
        <taxon>Agaricomycotina</taxon>
        <taxon>Agaricomycetes</taxon>
        <taxon>Gloeophyllales</taxon>
        <taxon>Gloeophyllaceae</taxon>
        <taxon>Neolentinus</taxon>
    </lineage>
</organism>
<sequence length="600" mass="65841">KKAAALKYVPMAVEDLWKTLPEYSVEHTYVAFVAAVKTLYPAVSEDRRYTVGDLDRLTGERARIGIHTLADLASYYREFILITRFLISKDLLSTREQNRAFQRGFNAELWLRIVHRLQIKDIDHPPDTAYDVQKVYEAAAFALYGTTTTGTSGSQSTSIVSDAAPTASSVKSEELAALVGVITKLIGQVLGPALTALTQNAPAAGAAPVAYRPPRTDTCHYCGKLNCSIGRCPSVEEDIRLGLCRRNQEGKVVLPAGAMVPRHADVENRSQGSQPPGLPEVGEQQPSATTSEPAVNRSSPSPAASTLRDPPPHPFNRAKDIVRPRQAAPKTIRPDPVPETEAKKREPAYKTQALVYNPQLTEDVFKRSLTSTCVSLSPEELLAISPDVRSKYREIVTPKKVPTPNRVQFSATIEEIEDEEAPILVLEEQVSPTMAPSNGYVVPDPYDTYLKSLSPEEAPEPLVVAKESHAIRSIIAVVAHVEQVECIIDPGCQIIAMSEAVCHSIGLEYDPRIQLRMQSANRSIDMSLGLARNVPFQLGDVVLYLQVHVIRDPAYDILLGRPFDVITESLVRNFGNEEQTITIRDPNSDAVATIPTFPRG</sequence>
<dbReference type="Gene3D" id="2.40.70.10">
    <property type="entry name" value="Acid Proteases"/>
    <property type="match status" value="1"/>
</dbReference>
<name>A0A165MDN2_9AGAM</name>
<evidence type="ECO:0008006" key="4">
    <source>
        <dbReference type="Google" id="ProtNLM"/>
    </source>
</evidence>
<keyword evidence="3" id="KW-1185">Reference proteome</keyword>
<dbReference type="Pfam" id="PF13650">
    <property type="entry name" value="Asp_protease_2"/>
    <property type="match status" value="1"/>
</dbReference>
<dbReference type="STRING" id="1314782.A0A165MDN2"/>
<feature type="non-terminal residue" evidence="2">
    <location>
        <position position="600"/>
    </location>
</feature>
<reference evidence="2 3" key="1">
    <citation type="journal article" date="2016" name="Mol. Biol. Evol.">
        <title>Comparative Genomics of Early-Diverging Mushroom-Forming Fungi Provides Insights into the Origins of Lignocellulose Decay Capabilities.</title>
        <authorList>
            <person name="Nagy L.G."/>
            <person name="Riley R."/>
            <person name="Tritt A."/>
            <person name="Adam C."/>
            <person name="Daum C."/>
            <person name="Floudas D."/>
            <person name="Sun H."/>
            <person name="Yadav J.S."/>
            <person name="Pangilinan J."/>
            <person name="Larsson K.H."/>
            <person name="Matsuura K."/>
            <person name="Barry K."/>
            <person name="Labutti K."/>
            <person name="Kuo R."/>
            <person name="Ohm R.A."/>
            <person name="Bhattacharya S.S."/>
            <person name="Shirouzu T."/>
            <person name="Yoshinaga Y."/>
            <person name="Martin F.M."/>
            <person name="Grigoriev I.V."/>
            <person name="Hibbett D.S."/>
        </authorList>
    </citation>
    <scope>NUCLEOTIDE SEQUENCE [LARGE SCALE GENOMIC DNA]</scope>
    <source>
        <strain evidence="2 3">HHB14362 ss-1</strain>
    </source>
</reference>
<dbReference type="InParanoid" id="A0A165MDN2"/>
<dbReference type="Proteomes" id="UP000076761">
    <property type="component" value="Unassembled WGS sequence"/>
</dbReference>
<evidence type="ECO:0000256" key="1">
    <source>
        <dbReference type="SAM" id="MobiDB-lite"/>
    </source>
</evidence>
<feature type="non-terminal residue" evidence="2">
    <location>
        <position position="1"/>
    </location>
</feature>
<proteinExistence type="predicted"/>
<accession>A0A165MDN2</accession>
<evidence type="ECO:0000313" key="2">
    <source>
        <dbReference type="EMBL" id="KZT18204.1"/>
    </source>
</evidence>
<dbReference type="OrthoDB" id="3260546at2759"/>
<dbReference type="InterPro" id="IPR021109">
    <property type="entry name" value="Peptidase_aspartic_dom_sf"/>
</dbReference>
<dbReference type="CDD" id="cd00303">
    <property type="entry name" value="retropepsin_like"/>
    <property type="match status" value="1"/>
</dbReference>
<dbReference type="EMBL" id="KV425698">
    <property type="protein sequence ID" value="KZT18204.1"/>
    <property type="molecule type" value="Genomic_DNA"/>
</dbReference>
<feature type="compositionally biased region" description="Polar residues" evidence="1">
    <location>
        <begin position="284"/>
        <end position="304"/>
    </location>
</feature>
<dbReference type="SUPFAM" id="SSF50630">
    <property type="entry name" value="Acid proteases"/>
    <property type="match status" value="1"/>
</dbReference>